<keyword evidence="6" id="KW-0408">Iron</keyword>
<keyword evidence="5 8" id="KW-1133">Transmembrane helix</keyword>
<dbReference type="CDD" id="cd03497">
    <property type="entry name" value="SQR_TypeB_1_TM"/>
    <property type="match status" value="1"/>
</dbReference>
<dbReference type="Pfam" id="PF01127">
    <property type="entry name" value="Sdh_cyt"/>
    <property type="match status" value="1"/>
</dbReference>
<evidence type="ECO:0000313" key="10">
    <source>
        <dbReference type="Proteomes" id="UP001596108"/>
    </source>
</evidence>
<dbReference type="RefSeq" id="WP_378110377.1">
    <property type="nucleotide sequence ID" value="NZ_JBHSNC010000010.1"/>
</dbReference>
<comment type="caution">
    <text evidence="9">The sequence shown here is derived from an EMBL/GenBank/DDBJ whole genome shotgun (WGS) entry which is preliminary data.</text>
</comment>
<organism evidence="9 10">
    <name type="scientific">Cohnella yongneupensis</name>
    <dbReference type="NCBI Taxonomy" id="425006"/>
    <lineage>
        <taxon>Bacteria</taxon>
        <taxon>Bacillati</taxon>
        <taxon>Bacillota</taxon>
        <taxon>Bacilli</taxon>
        <taxon>Bacillales</taxon>
        <taxon>Paenibacillaceae</taxon>
        <taxon>Cohnella</taxon>
    </lineage>
</organism>
<evidence type="ECO:0000313" key="9">
    <source>
        <dbReference type="EMBL" id="MFC5528534.1"/>
    </source>
</evidence>
<evidence type="ECO:0000256" key="6">
    <source>
        <dbReference type="ARBA" id="ARBA00023004"/>
    </source>
</evidence>
<dbReference type="NCBIfam" id="TIGR02046">
    <property type="entry name" value="sdhC_b558_fam"/>
    <property type="match status" value="1"/>
</dbReference>
<dbReference type="InterPro" id="IPR016002">
    <property type="entry name" value="Succ_DH_cyt_b558_Firmicute"/>
</dbReference>
<sequence>MKGNSYLPRKLHSLLGVIPLGLFLVEHALTNYSAYEGGTEGFADSIDFLHGLPLLPFLELFFIWLPILFHGVYGLYMAFQSNLNVGRFSYSRNWAFALQRVTGVITFIFVAWHVYETRLQVTFGNTTYEQLGSHMHDIVSNPAVFTIYIIAVLAATFHFANGIWAFLVSWGITIGPRAQKVSANICMGIFVIVSVLFLLSLIAFRGDEFDAAASIASVTAG</sequence>
<dbReference type="InterPro" id="IPR034804">
    <property type="entry name" value="SQR/QFR_C/D"/>
</dbReference>
<evidence type="ECO:0000256" key="4">
    <source>
        <dbReference type="ARBA" id="ARBA00022723"/>
    </source>
</evidence>
<keyword evidence="2" id="KW-0349">Heme</keyword>
<evidence type="ECO:0000256" key="5">
    <source>
        <dbReference type="ARBA" id="ARBA00022989"/>
    </source>
</evidence>
<evidence type="ECO:0000256" key="8">
    <source>
        <dbReference type="SAM" id="Phobius"/>
    </source>
</evidence>
<feature type="transmembrane region" description="Helical" evidence="8">
    <location>
        <begin position="54"/>
        <end position="76"/>
    </location>
</feature>
<accession>A0ABW0QZZ8</accession>
<dbReference type="SUPFAM" id="SSF81343">
    <property type="entry name" value="Fumarate reductase respiratory complex transmembrane subunits"/>
    <property type="match status" value="1"/>
</dbReference>
<dbReference type="Gene3D" id="1.20.1300.10">
    <property type="entry name" value="Fumarate reductase/succinate dehydrogenase, transmembrane subunit"/>
    <property type="match status" value="1"/>
</dbReference>
<evidence type="ECO:0000256" key="2">
    <source>
        <dbReference type="ARBA" id="ARBA00022617"/>
    </source>
</evidence>
<feature type="transmembrane region" description="Helical" evidence="8">
    <location>
        <begin position="145"/>
        <end position="169"/>
    </location>
</feature>
<evidence type="ECO:0000256" key="3">
    <source>
        <dbReference type="ARBA" id="ARBA00022692"/>
    </source>
</evidence>
<gene>
    <name evidence="9" type="ORF">ACFPQ4_03585</name>
</gene>
<protein>
    <submittedName>
        <fullName evidence="9">Succinate dehydrogenase cytochrome b558 subunit</fullName>
    </submittedName>
</protein>
<name>A0ABW0QZZ8_9BACL</name>
<dbReference type="InterPro" id="IPR000701">
    <property type="entry name" value="SuccDH_FuR_B_TM-su"/>
</dbReference>
<dbReference type="Proteomes" id="UP001596108">
    <property type="component" value="Unassembled WGS sequence"/>
</dbReference>
<evidence type="ECO:0000256" key="7">
    <source>
        <dbReference type="ARBA" id="ARBA00023136"/>
    </source>
</evidence>
<feature type="transmembrane region" description="Helical" evidence="8">
    <location>
        <begin position="97"/>
        <end position="115"/>
    </location>
</feature>
<evidence type="ECO:0000256" key="1">
    <source>
        <dbReference type="ARBA" id="ARBA00004370"/>
    </source>
</evidence>
<dbReference type="InterPro" id="IPR011138">
    <property type="entry name" value="Cytochrome_b-558"/>
</dbReference>
<keyword evidence="4" id="KW-0479">Metal-binding</keyword>
<dbReference type="EMBL" id="JBHSNC010000010">
    <property type="protein sequence ID" value="MFC5528534.1"/>
    <property type="molecule type" value="Genomic_DNA"/>
</dbReference>
<keyword evidence="10" id="KW-1185">Reference proteome</keyword>
<keyword evidence="7 8" id="KW-0472">Membrane</keyword>
<proteinExistence type="predicted"/>
<dbReference type="PIRSF" id="PIRSF000170">
    <property type="entry name" value="Succ_dh_cyt_b558"/>
    <property type="match status" value="1"/>
</dbReference>
<feature type="transmembrane region" description="Helical" evidence="8">
    <location>
        <begin position="181"/>
        <end position="204"/>
    </location>
</feature>
<keyword evidence="3 8" id="KW-0812">Transmembrane</keyword>
<reference evidence="10" key="1">
    <citation type="journal article" date="2019" name="Int. J. Syst. Evol. Microbiol.">
        <title>The Global Catalogue of Microorganisms (GCM) 10K type strain sequencing project: providing services to taxonomists for standard genome sequencing and annotation.</title>
        <authorList>
            <consortium name="The Broad Institute Genomics Platform"/>
            <consortium name="The Broad Institute Genome Sequencing Center for Infectious Disease"/>
            <person name="Wu L."/>
            <person name="Ma J."/>
        </authorList>
    </citation>
    <scope>NUCLEOTIDE SEQUENCE [LARGE SCALE GENOMIC DNA]</scope>
    <source>
        <strain evidence="10">CGMCC 1.18578</strain>
    </source>
</reference>
<comment type="subcellular location">
    <subcellularLocation>
        <location evidence="1">Membrane</location>
    </subcellularLocation>
</comment>